<dbReference type="PROSITE" id="PS00818">
    <property type="entry name" value="DPS_1"/>
    <property type="match status" value="1"/>
</dbReference>
<dbReference type="Proteomes" id="UP000271010">
    <property type="component" value="Unassembled WGS sequence"/>
</dbReference>
<accession>A0A3M9MXP5</accession>
<dbReference type="InterPro" id="IPR002177">
    <property type="entry name" value="DPS_DNA-bd"/>
</dbReference>
<dbReference type="OrthoDB" id="9797023at2"/>
<dbReference type="InterPro" id="IPR023188">
    <property type="entry name" value="DPS_DNA-bd_CS"/>
</dbReference>
<evidence type="ECO:0000256" key="2">
    <source>
        <dbReference type="RuleBase" id="RU003875"/>
    </source>
</evidence>
<evidence type="ECO:0000313" key="4">
    <source>
        <dbReference type="EMBL" id="RNI29897.1"/>
    </source>
</evidence>
<dbReference type="GO" id="GO:0008199">
    <property type="term" value="F:ferric iron binding"/>
    <property type="evidence" value="ECO:0007669"/>
    <property type="project" value="InterPro"/>
</dbReference>
<dbReference type="GO" id="GO:0016722">
    <property type="term" value="F:oxidoreductase activity, acting on metal ions"/>
    <property type="evidence" value="ECO:0007669"/>
    <property type="project" value="InterPro"/>
</dbReference>
<gene>
    <name evidence="4" type="ORF">EFA69_10210</name>
</gene>
<keyword evidence="5" id="KW-1185">Reference proteome</keyword>
<dbReference type="PRINTS" id="PR01346">
    <property type="entry name" value="HELNAPAPROT"/>
</dbReference>
<proteinExistence type="inferred from homology"/>
<dbReference type="SUPFAM" id="SSF47240">
    <property type="entry name" value="Ferritin-like"/>
    <property type="match status" value="1"/>
</dbReference>
<dbReference type="PIRSF" id="PIRSF005900">
    <property type="entry name" value="Dps"/>
    <property type="match status" value="1"/>
</dbReference>
<reference evidence="4 5" key="1">
    <citation type="submission" date="2018-11" db="EMBL/GenBank/DDBJ databases">
        <title>Rufibacter latericius sp. nov., isolated from water in Baiyang Lake.</title>
        <authorList>
            <person name="Yang Y."/>
        </authorList>
    </citation>
    <scope>NUCLEOTIDE SEQUENCE [LARGE SCALE GENOMIC DNA]</scope>
    <source>
        <strain evidence="4 5">MCC P1</strain>
    </source>
</reference>
<dbReference type="Pfam" id="PF00210">
    <property type="entry name" value="Ferritin"/>
    <property type="match status" value="1"/>
</dbReference>
<comment type="similarity">
    <text evidence="1 2">Belongs to the Dps family.</text>
</comment>
<dbReference type="CDD" id="cd01043">
    <property type="entry name" value="DPS"/>
    <property type="match status" value="1"/>
</dbReference>
<dbReference type="PANTHER" id="PTHR42932">
    <property type="entry name" value="GENERAL STRESS PROTEIN 20U"/>
    <property type="match status" value="1"/>
</dbReference>
<organism evidence="4 5">
    <name type="scientific">Rufibacter immobilis</name>
    <dbReference type="NCBI Taxonomy" id="1348778"/>
    <lineage>
        <taxon>Bacteria</taxon>
        <taxon>Pseudomonadati</taxon>
        <taxon>Bacteroidota</taxon>
        <taxon>Cytophagia</taxon>
        <taxon>Cytophagales</taxon>
        <taxon>Hymenobacteraceae</taxon>
        <taxon>Rufibacter</taxon>
    </lineage>
</organism>
<comment type="caution">
    <text evidence="4">The sequence shown here is derived from an EMBL/GenBank/DDBJ whole genome shotgun (WGS) entry which is preliminary data.</text>
</comment>
<protein>
    <submittedName>
        <fullName evidence="4">DNA starvation/stationary phase protection protein</fullName>
    </submittedName>
</protein>
<dbReference type="RefSeq" id="WP_123132979.1">
    <property type="nucleotide sequence ID" value="NZ_JBHMAD010000007.1"/>
</dbReference>
<dbReference type="AlphaFoldDB" id="A0A3M9MXP5"/>
<dbReference type="Gene3D" id="1.20.1260.10">
    <property type="match status" value="1"/>
</dbReference>
<sequence length="158" mass="17925">MESHNELGLERKDTKDLAIKLNELLANYHVYYQNLRAFHWNIKGGNFFALHAKFEELYTAAFETIDEIAERILTLRHTPMHSFSDFLATSTVQERKNLSSDVDTVGATVENIGQIIQLERDVLALAAEHGDEGTQGLISDDLNTLEKTLWMLNAFQAS</sequence>
<dbReference type="InterPro" id="IPR008331">
    <property type="entry name" value="Ferritin_DPS_dom"/>
</dbReference>
<evidence type="ECO:0000259" key="3">
    <source>
        <dbReference type="Pfam" id="PF00210"/>
    </source>
</evidence>
<evidence type="ECO:0000256" key="1">
    <source>
        <dbReference type="ARBA" id="ARBA00009497"/>
    </source>
</evidence>
<dbReference type="InterPro" id="IPR009078">
    <property type="entry name" value="Ferritin-like_SF"/>
</dbReference>
<dbReference type="EMBL" id="RJJE01000009">
    <property type="protein sequence ID" value="RNI29897.1"/>
    <property type="molecule type" value="Genomic_DNA"/>
</dbReference>
<name>A0A3M9MXP5_9BACT</name>
<feature type="domain" description="Ferritin/DPS" evidence="3">
    <location>
        <begin position="20"/>
        <end position="155"/>
    </location>
</feature>
<dbReference type="InterPro" id="IPR012347">
    <property type="entry name" value="Ferritin-like"/>
</dbReference>
<dbReference type="PANTHER" id="PTHR42932:SF1">
    <property type="entry name" value="GENERAL STRESS PROTEIN 20U"/>
    <property type="match status" value="1"/>
</dbReference>
<evidence type="ECO:0000313" key="5">
    <source>
        <dbReference type="Proteomes" id="UP000271010"/>
    </source>
</evidence>